<dbReference type="AlphaFoldDB" id="A0A4Q8QBG0"/>
<dbReference type="Gene3D" id="3.40.50.300">
    <property type="entry name" value="P-loop containing nucleotide triphosphate hydrolases"/>
    <property type="match status" value="1"/>
</dbReference>
<comment type="pathway">
    <text evidence="6">Purine metabolism; AMP biosynthesis via de novo pathway; AMP from IMP: step 1/2.</text>
</comment>
<feature type="binding site" evidence="6">
    <location>
        <begin position="462"/>
        <end position="468"/>
    </location>
    <ligand>
        <name>substrate</name>
    </ligand>
</feature>
<dbReference type="EMBL" id="SGIU01000002">
    <property type="protein sequence ID" value="TAI47631.1"/>
    <property type="molecule type" value="Genomic_DNA"/>
</dbReference>
<keyword evidence="6" id="KW-0342">GTP-binding</keyword>
<feature type="binding site" description="in other chain" evidence="6">
    <location>
        <begin position="234"/>
        <end position="237"/>
    </location>
    <ligand>
        <name>IMP</name>
        <dbReference type="ChEBI" id="CHEBI:58053"/>
        <note>ligand shared between dimeric partners</note>
    </ligand>
</feature>
<keyword evidence="1 6" id="KW-0436">Ligase</keyword>
<dbReference type="InterPro" id="IPR001114">
    <property type="entry name" value="Adenylosuccinate_synthetase"/>
</dbReference>
<dbReference type="PANTHER" id="PTHR11846">
    <property type="entry name" value="ADENYLOSUCCINATE SYNTHETASE"/>
    <property type="match status" value="1"/>
</dbReference>
<dbReference type="GO" id="GO:0005737">
    <property type="term" value="C:cytoplasm"/>
    <property type="evidence" value="ECO:0007669"/>
    <property type="project" value="UniProtKB-SubCell"/>
</dbReference>
<dbReference type="Proteomes" id="UP000291981">
    <property type="component" value="Unassembled WGS sequence"/>
</dbReference>
<comment type="caution">
    <text evidence="7">The sequence shown here is derived from an EMBL/GenBank/DDBJ whole genome shotgun (WGS) entry which is preliminary data.</text>
</comment>
<name>A0A4Q8QBG0_9FLAO</name>
<dbReference type="GO" id="GO:0004019">
    <property type="term" value="F:adenylosuccinate synthase activity"/>
    <property type="evidence" value="ECO:0007669"/>
    <property type="project" value="UniProtKB-UniRule"/>
</dbReference>
<keyword evidence="4 6" id="KW-0658">Purine biosynthesis</keyword>
<evidence type="ECO:0000256" key="2">
    <source>
        <dbReference type="ARBA" id="ARBA00022723"/>
    </source>
</evidence>
<dbReference type="GO" id="GO:0005525">
    <property type="term" value="F:GTP binding"/>
    <property type="evidence" value="ECO:0007669"/>
    <property type="project" value="UniProtKB-UniRule"/>
</dbReference>
<keyword evidence="2 6" id="KW-0479">Metal-binding</keyword>
<comment type="cofactor">
    <cofactor evidence="6">
        <name>Mg(2+)</name>
        <dbReference type="ChEBI" id="CHEBI:18420"/>
    </cofactor>
    <text evidence="6">Binds 1 Mg(2+) ion per subunit.</text>
</comment>
<organism evidence="7 8">
    <name type="scientific">Flagellimonas allohymeniacidonis</name>
    <dbReference type="NCBI Taxonomy" id="2517819"/>
    <lineage>
        <taxon>Bacteria</taxon>
        <taxon>Pseudomonadati</taxon>
        <taxon>Bacteroidota</taxon>
        <taxon>Flavobacteriia</taxon>
        <taxon>Flavobacteriales</taxon>
        <taxon>Flavobacteriaceae</taxon>
        <taxon>Flagellimonas</taxon>
    </lineage>
</organism>
<feature type="binding site" description="in other chain" evidence="6">
    <location>
        <position position="466"/>
    </location>
    <ligand>
        <name>IMP</name>
        <dbReference type="ChEBI" id="CHEBI:58053"/>
        <note>ligand shared between dimeric partners</note>
    </ligand>
</feature>
<evidence type="ECO:0000256" key="1">
    <source>
        <dbReference type="ARBA" id="ARBA00022598"/>
    </source>
</evidence>
<comment type="similarity">
    <text evidence="6">Belongs to the adenylosuccinate synthetase family.</text>
</comment>
<keyword evidence="6" id="KW-0963">Cytoplasm</keyword>
<protein>
    <recommendedName>
        <fullName evidence="6">Adenylosuccinate synthetase</fullName>
        <shortName evidence="6">AMPSase</shortName>
        <shortName evidence="6">AdSS</shortName>
        <ecNumber evidence="6">6.3.4.4</ecNumber>
    </recommendedName>
    <alternativeName>
        <fullName evidence="6">IMP--aspartate ligase</fullName>
    </alternativeName>
</protein>
<comment type="subunit">
    <text evidence="6">Homodimer.</text>
</comment>
<dbReference type="SMART" id="SM00788">
    <property type="entry name" value="Adenylsucc_synt"/>
    <property type="match status" value="1"/>
</dbReference>
<feature type="binding site" description="in other chain" evidence="6">
    <location>
        <position position="389"/>
    </location>
    <ligand>
        <name>IMP</name>
        <dbReference type="ChEBI" id="CHEBI:58053"/>
        <note>ligand shared between dimeric partners</note>
    </ligand>
</feature>
<keyword evidence="8" id="KW-1185">Reference proteome</keyword>
<evidence type="ECO:0000313" key="7">
    <source>
        <dbReference type="EMBL" id="TAI47631.1"/>
    </source>
</evidence>
<proteinExistence type="inferred from homology"/>
<dbReference type="UniPathway" id="UPA00075">
    <property type="reaction ID" value="UER00335"/>
</dbReference>
<feature type="binding site" evidence="6">
    <location>
        <begin position="236"/>
        <end position="238"/>
    </location>
    <ligand>
        <name>GTP</name>
        <dbReference type="ChEBI" id="CHEBI:37565"/>
    </ligand>
</feature>
<dbReference type="InterPro" id="IPR042109">
    <property type="entry name" value="Adenylosuccinate_synth_dom1"/>
</dbReference>
<dbReference type="SUPFAM" id="SSF52540">
    <property type="entry name" value="P-loop containing nucleoside triphosphate hydrolases"/>
    <property type="match status" value="2"/>
</dbReference>
<keyword evidence="5 6" id="KW-0460">Magnesium</keyword>
<dbReference type="GO" id="GO:0046040">
    <property type="term" value="P:IMP metabolic process"/>
    <property type="evidence" value="ECO:0007669"/>
    <property type="project" value="TreeGrafter"/>
</dbReference>
<dbReference type="EC" id="6.3.4.4" evidence="6"/>
<evidence type="ECO:0000256" key="5">
    <source>
        <dbReference type="ARBA" id="ARBA00022842"/>
    </source>
</evidence>
<comment type="catalytic activity">
    <reaction evidence="6">
        <text>IMP + L-aspartate + GTP = N(6)-(1,2-dicarboxyethyl)-AMP + GDP + phosphate + 2 H(+)</text>
        <dbReference type="Rhea" id="RHEA:15753"/>
        <dbReference type="ChEBI" id="CHEBI:15378"/>
        <dbReference type="ChEBI" id="CHEBI:29991"/>
        <dbReference type="ChEBI" id="CHEBI:37565"/>
        <dbReference type="ChEBI" id="CHEBI:43474"/>
        <dbReference type="ChEBI" id="CHEBI:57567"/>
        <dbReference type="ChEBI" id="CHEBI:58053"/>
        <dbReference type="ChEBI" id="CHEBI:58189"/>
        <dbReference type="EC" id="6.3.4.4"/>
    </reaction>
</comment>
<keyword evidence="3 6" id="KW-0547">Nucleotide-binding</keyword>
<comment type="caution">
    <text evidence="6">Lacks conserved residue(s) required for the propagation of feature annotation.</text>
</comment>
<comment type="function">
    <text evidence="6">Plays an important role in the de novo pathway of purine nucleotide biosynthesis. Catalyzes the first committed step in the biosynthesis of AMP from IMP.</text>
</comment>
<feature type="binding site" description="in other chain" evidence="6">
    <location>
        <position position="374"/>
    </location>
    <ligand>
        <name>IMP</name>
        <dbReference type="ChEBI" id="CHEBI:58053"/>
        <note>ligand shared between dimeric partners</note>
    </ligand>
</feature>
<gene>
    <name evidence="6" type="primary">purA</name>
    <name evidence="7" type="ORF">EW142_13285</name>
</gene>
<dbReference type="Pfam" id="PF00709">
    <property type="entry name" value="Adenylsucc_synt"/>
    <property type="match status" value="2"/>
</dbReference>
<accession>A0A4Q8QBG0</accession>
<sequence>MRNKKIVIVLSGEIASGKSSICEGLQNSFDFKVLGTKGALQEIAKKQNNGKLPEERGFLQAFGEKLDKETNGKWVLDYFQTEINNNNRILIDSARIISQVSFFREAYGDSVYHIYLDASEASRREWFINRKKKEDNFSSVEEAKQKFEQYSQDATEKQVKSLKPKCDLVVHTEDSLNPMDHVVRIASFLRILPRIHNKNVDVVIGGQFGSEGKGQIAGYLAKEYDCLIRVGGPNAGHKVYSEPKPDVFHIIPSGSNKNRDAIIVIGPGAVISEEQILKEISEFSIDTERMVIDENATIITENERAVEDLFDKIGSTKQGVGAATANNLFINRLSANDDFKAKNCNSLKHYIGSAHETYEKMNLDNKKLLLEGTQGTFLSLHHGFYPHVTSRETSVGGCISEAGIGINKVRKIVMVVRRYPIRVQSPANGSSGDFHSNEISLEEVSRRSNYPLEEMKIIEKTTTTKKKRRIAEFNWGLFRRACELNTPTDIAFTFSDYIDYENQKARRYDQLTQKTTKFIEELERCAEVPVSLIATRFDYRAIIDKRNWI</sequence>
<evidence type="ECO:0000256" key="3">
    <source>
        <dbReference type="ARBA" id="ARBA00022741"/>
    </source>
</evidence>
<feature type="binding site" evidence="6">
    <location>
        <begin position="494"/>
        <end position="496"/>
    </location>
    <ligand>
        <name>GTP</name>
        <dbReference type="ChEBI" id="CHEBI:37565"/>
    </ligand>
</feature>
<evidence type="ECO:0000256" key="6">
    <source>
        <dbReference type="HAMAP-Rule" id="MF_00011"/>
    </source>
</evidence>
<feature type="binding site" description="in other chain" evidence="6">
    <location>
        <position position="316"/>
    </location>
    <ligand>
        <name>IMP</name>
        <dbReference type="ChEBI" id="CHEBI:58053"/>
        <note>ligand shared between dimeric partners</note>
    </ligand>
</feature>
<dbReference type="InterPro" id="IPR027417">
    <property type="entry name" value="P-loop_NTPase"/>
</dbReference>
<evidence type="ECO:0000256" key="4">
    <source>
        <dbReference type="ARBA" id="ARBA00022755"/>
    </source>
</evidence>
<feature type="binding site" evidence="6">
    <location>
        <position position="468"/>
    </location>
    <ligand>
        <name>GTP</name>
        <dbReference type="ChEBI" id="CHEBI:37565"/>
    </ligand>
</feature>
<feature type="active site" description="Proton donor" evidence="6">
    <location>
        <position position="237"/>
    </location>
</feature>
<feature type="binding site" evidence="6">
    <location>
        <position position="236"/>
    </location>
    <ligand>
        <name>Mg(2+)</name>
        <dbReference type="ChEBI" id="CHEBI:18420"/>
    </ligand>
</feature>
<dbReference type="GO" id="GO:0044208">
    <property type="term" value="P:'de novo' AMP biosynthetic process"/>
    <property type="evidence" value="ECO:0007669"/>
    <property type="project" value="UniProtKB-UniRule"/>
</dbReference>
<dbReference type="OrthoDB" id="9807553at2"/>
<dbReference type="RefSeq" id="WP_130614608.1">
    <property type="nucleotide sequence ID" value="NZ_SGIU01000002.1"/>
</dbReference>
<reference evidence="7 8" key="1">
    <citation type="submission" date="2019-02" db="EMBL/GenBank/DDBJ databases">
        <title>Draft genome sequence of Muricauda sp. 176CP4-71.</title>
        <authorList>
            <person name="Park J.-S."/>
        </authorList>
    </citation>
    <scope>NUCLEOTIDE SEQUENCE [LARGE SCALE GENOMIC DNA]</scope>
    <source>
        <strain evidence="7 8">176CP4-71</strain>
    </source>
</reference>
<comment type="subcellular location">
    <subcellularLocation>
        <location evidence="6">Cytoplasm</location>
    </subcellularLocation>
</comment>
<dbReference type="GO" id="GO:0000287">
    <property type="term" value="F:magnesium ion binding"/>
    <property type="evidence" value="ECO:0007669"/>
    <property type="project" value="UniProtKB-UniRule"/>
</dbReference>
<evidence type="ECO:0000313" key="8">
    <source>
        <dbReference type="Proteomes" id="UP000291981"/>
    </source>
</evidence>
<dbReference type="HAMAP" id="MF_00011">
    <property type="entry name" value="Adenylosucc_synth"/>
    <property type="match status" value="1"/>
</dbReference>
<dbReference type="Gene3D" id="3.40.440.10">
    <property type="entry name" value="Adenylosuccinate Synthetase, subunit A, domain 1"/>
    <property type="match status" value="2"/>
</dbReference>
<dbReference type="PANTHER" id="PTHR11846:SF0">
    <property type="entry name" value="ADENYLOSUCCINATE SYNTHETASE"/>
    <property type="match status" value="1"/>
</dbReference>